<dbReference type="RefSeq" id="WP_043207636.1">
    <property type="nucleotide sequence ID" value="NZ_CAJGUP010000111.1"/>
</dbReference>
<dbReference type="Proteomes" id="UP000092950">
    <property type="component" value="Chromosome"/>
</dbReference>
<dbReference type="GO" id="GO:0005886">
    <property type="term" value="C:plasma membrane"/>
    <property type="evidence" value="ECO:0007669"/>
    <property type="project" value="UniProtKB-SubCell"/>
</dbReference>
<protein>
    <recommendedName>
        <fullName evidence="5">Probable membrane transporter protein</fullName>
    </recommendedName>
</protein>
<dbReference type="AlphaFoldDB" id="A0A0J6C0D0"/>
<feature type="transmembrane region" description="Helical" evidence="5">
    <location>
        <begin position="49"/>
        <end position="67"/>
    </location>
</feature>
<evidence type="ECO:0000313" key="7">
    <source>
        <dbReference type="EMBL" id="CUI41907.1"/>
    </source>
</evidence>
<keyword evidence="2 5" id="KW-0812">Transmembrane</keyword>
<evidence type="ECO:0000313" key="9">
    <source>
        <dbReference type="Proteomes" id="UP000092950"/>
    </source>
</evidence>
<dbReference type="InterPro" id="IPR002781">
    <property type="entry name" value="TM_pro_TauE-like"/>
</dbReference>
<proteinExistence type="inferred from homology"/>
<feature type="transmembrane region" description="Helical" evidence="5">
    <location>
        <begin position="7"/>
        <end position="37"/>
    </location>
</feature>
<accession>A0A0J6C0D0</accession>
<evidence type="ECO:0000313" key="6">
    <source>
        <dbReference type="EMBL" id="ANY15767.1"/>
    </source>
</evidence>
<evidence type="ECO:0000256" key="1">
    <source>
        <dbReference type="ARBA" id="ARBA00004141"/>
    </source>
</evidence>
<keyword evidence="4 5" id="KW-0472">Membrane</keyword>
<evidence type="ECO:0000256" key="5">
    <source>
        <dbReference type="RuleBase" id="RU363041"/>
    </source>
</evidence>
<feature type="transmembrane region" description="Helical" evidence="5">
    <location>
        <begin position="213"/>
        <end position="235"/>
    </location>
</feature>
<dbReference type="OrthoDB" id="457670at2"/>
<keyword evidence="9" id="KW-1185">Reference proteome</keyword>
<feature type="transmembrane region" description="Helical" evidence="5">
    <location>
        <begin position="247"/>
        <end position="265"/>
    </location>
</feature>
<feature type="transmembrane region" description="Helical" evidence="5">
    <location>
        <begin position="79"/>
        <end position="97"/>
    </location>
</feature>
<reference evidence="6 9" key="2">
    <citation type="submission" date="2016-07" db="EMBL/GenBank/DDBJ databases">
        <title>Complete genome sequences of Bordetella pseudohinzii.</title>
        <authorList>
            <person name="Spilker T."/>
            <person name="Darrah R."/>
            <person name="LiPuma J.J."/>
        </authorList>
    </citation>
    <scope>NUCLEOTIDE SEQUENCE [LARGE SCALE GENOMIC DNA]</scope>
    <source>
        <strain evidence="6 9">HI4681</strain>
    </source>
</reference>
<reference evidence="7 8" key="1">
    <citation type="submission" date="2015-09" db="EMBL/GenBank/DDBJ databases">
        <authorList>
            <person name="Jackson K.R."/>
            <person name="Lunt B.L."/>
            <person name="Fisher J.N.B."/>
            <person name="Gardner A.V."/>
            <person name="Bailey M.E."/>
            <person name="Deus L.M."/>
            <person name="Earl A.S."/>
            <person name="Gibby P.D."/>
            <person name="Hartmann K.A."/>
            <person name="Liu J.E."/>
            <person name="Manci A.M."/>
            <person name="Nielsen D.A."/>
            <person name="Solomon M.B."/>
            <person name="Breakwell D.P."/>
            <person name="Burnett S.H."/>
            <person name="Grose J.H."/>
        </authorList>
    </citation>
    <scope>NUCLEOTIDE SEQUENCE [LARGE SCALE GENOMIC DNA]</scope>
    <source>
        <strain evidence="7 8">2789STDY5608636</strain>
    </source>
</reference>
<evidence type="ECO:0000313" key="8">
    <source>
        <dbReference type="Proteomes" id="UP000053096"/>
    </source>
</evidence>
<dbReference type="PANTHER" id="PTHR43483">
    <property type="entry name" value="MEMBRANE TRANSPORTER PROTEIN HI_0806-RELATED"/>
    <property type="match status" value="1"/>
</dbReference>
<organism evidence="7 8">
    <name type="scientific">Bordetella pseudohinzii</name>
    <dbReference type="NCBI Taxonomy" id="1331258"/>
    <lineage>
        <taxon>Bacteria</taxon>
        <taxon>Pseudomonadati</taxon>
        <taxon>Pseudomonadota</taxon>
        <taxon>Betaproteobacteria</taxon>
        <taxon>Burkholderiales</taxon>
        <taxon>Alcaligenaceae</taxon>
        <taxon>Bordetella</taxon>
    </lineage>
</organism>
<evidence type="ECO:0000256" key="4">
    <source>
        <dbReference type="ARBA" id="ARBA00023136"/>
    </source>
</evidence>
<keyword evidence="5" id="KW-1003">Cell membrane</keyword>
<accession>A0A0M9HZN6</accession>
<feature type="transmembrane region" description="Helical" evidence="5">
    <location>
        <begin position="177"/>
        <end position="201"/>
    </location>
</feature>
<evidence type="ECO:0000256" key="2">
    <source>
        <dbReference type="ARBA" id="ARBA00022692"/>
    </source>
</evidence>
<gene>
    <name evidence="6" type="ORF">BBN53_07530</name>
    <name evidence="7" type="ORF">ERS370011_00513</name>
</gene>
<feature type="transmembrane region" description="Helical" evidence="5">
    <location>
        <begin position="103"/>
        <end position="124"/>
    </location>
</feature>
<dbReference type="EMBL" id="CYTV01000001">
    <property type="protein sequence ID" value="CUI41907.1"/>
    <property type="molecule type" value="Genomic_DNA"/>
</dbReference>
<keyword evidence="3 5" id="KW-1133">Transmembrane helix</keyword>
<dbReference type="KEGG" id="bpdz:BBN53_07530"/>
<dbReference type="Pfam" id="PF01925">
    <property type="entry name" value="TauE"/>
    <property type="match status" value="1"/>
</dbReference>
<dbReference type="EMBL" id="CP016440">
    <property type="protein sequence ID" value="ANY15767.1"/>
    <property type="molecule type" value="Genomic_DNA"/>
</dbReference>
<name>A0A0J6C0D0_9BORD</name>
<comment type="similarity">
    <text evidence="5">Belongs to the 4-toluene sulfonate uptake permease (TSUP) (TC 2.A.102) family.</text>
</comment>
<sequence length="273" mass="28109">MDVTMVICLLILGGVVGFAAGLLGIGGGMVLVPFLTMLFSWKGGMPADMIVHAAIATSMTSILFTSVSSVRAHQKKGTIDWKIVFAMAPGIIVGGLLSGGAAFAAISTAWLSLFFAVFVGYSGWSMLRNKKPKPSRQMPGIAGTTAAGAGIGFISGLVGAGGGFLSVPFMVWCNVSLLAAVSTSAALGFPIALANSVGYVVSGLAEGVQRPGMLGFIYWPALLALICTSVLTAPVGARLAHRLPVATLKRVFAGLLFCLAAYMLLKAWQAFMA</sequence>
<dbReference type="PANTHER" id="PTHR43483:SF3">
    <property type="entry name" value="MEMBRANE TRANSPORTER PROTEIN HI_0806-RELATED"/>
    <property type="match status" value="1"/>
</dbReference>
<comment type="subcellular location">
    <subcellularLocation>
        <location evidence="5">Cell membrane</location>
        <topology evidence="5">Multi-pass membrane protein</topology>
    </subcellularLocation>
    <subcellularLocation>
        <location evidence="1">Membrane</location>
        <topology evidence="1">Multi-pass membrane protein</topology>
    </subcellularLocation>
</comment>
<dbReference type="Proteomes" id="UP000053096">
    <property type="component" value="Unassembled WGS sequence"/>
</dbReference>
<feature type="transmembrane region" description="Helical" evidence="5">
    <location>
        <begin position="145"/>
        <end position="171"/>
    </location>
</feature>
<evidence type="ECO:0000256" key="3">
    <source>
        <dbReference type="ARBA" id="ARBA00022989"/>
    </source>
</evidence>